<dbReference type="Proteomes" id="UP001165962">
    <property type="component" value="Unassembled WGS sequence"/>
</dbReference>
<dbReference type="InterPro" id="IPR020048">
    <property type="entry name" value="NADPH-dep_FMN_reduc_SsuE"/>
</dbReference>
<evidence type="ECO:0000313" key="5">
    <source>
        <dbReference type="EMBL" id="NHN30622.1"/>
    </source>
</evidence>
<dbReference type="PANTHER" id="PTHR43408:SF1">
    <property type="entry name" value="FMN REDUCTASE (NADPH)"/>
    <property type="match status" value="1"/>
</dbReference>
<dbReference type="EMBL" id="JAAOIW010000004">
    <property type="protein sequence ID" value="NHN30622.1"/>
    <property type="molecule type" value="Genomic_DNA"/>
</dbReference>
<dbReference type="Pfam" id="PF03358">
    <property type="entry name" value="FMN_red"/>
    <property type="match status" value="1"/>
</dbReference>
<keyword evidence="6" id="KW-1185">Reference proteome</keyword>
<dbReference type="GO" id="GO:0052873">
    <property type="term" value="F:FMN reductase (NADPH) activity"/>
    <property type="evidence" value="ECO:0007669"/>
    <property type="project" value="UniProtKB-EC"/>
</dbReference>
<dbReference type="InterPro" id="IPR005025">
    <property type="entry name" value="FMN_Rdtase-like_dom"/>
</dbReference>
<comment type="caution">
    <text evidence="5">The sequence shown here is derived from an EMBL/GenBank/DDBJ whole genome shotgun (WGS) entry which is preliminary data.</text>
</comment>
<gene>
    <name evidence="5" type="primary">ssuE</name>
    <name evidence="5" type="ORF">G9U52_12345</name>
</gene>
<dbReference type="Gene3D" id="3.40.50.360">
    <property type="match status" value="1"/>
</dbReference>
<feature type="domain" description="NADPH-dependent FMN reductase-like" evidence="4">
    <location>
        <begin position="4"/>
        <end position="143"/>
    </location>
</feature>
<dbReference type="PANTHER" id="PTHR43408">
    <property type="entry name" value="FMN REDUCTASE (NADPH)"/>
    <property type="match status" value="1"/>
</dbReference>
<keyword evidence="2" id="KW-0288">FMN</keyword>
<protein>
    <submittedName>
        <fullName evidence="5">NADPH-dependent FMN reductase</fullName>
        <ecNumber evidence="5">1.5.1.38</ecNumber>
    </submittedName>
</protein>
<evidence type="ECO:0000256" key="3">
    <source>
        <dbReference type="ARBA" id="ARBA00023002"/>
    </source>
</evidence>
<reference evidence="5" key="1">
    <citation type="submission" date="2020-03" db="EMBL/GenBank/DDBJ databases">
        <title>Draft sequencing of Paenibacilllus sp. S3N08.</title>
        <authorList>
            <person name="Kim D.-U."/>
        </authorList>
    </citation>
    <scope>NUCLEOTIDE SEQUENCE</scope>
    <source>
        <strain evidence="5">S3N08</strain>
    </source>
</reference>
<sequence>MAHIAIVSGSPSATSRLDGILNFVSQAILDKGLEVKWIHVRNLPPEDLFYTRFDSPSITEANRIIAEADGVVVASPIYKASYTGVFKSFLDLVPQKGLDGKVVLPLAIGGTIAHLLAIDHAFKPVLSALGAHHILSGAFILDSQVLKGEGGSFSLAPEIEERLGGVVQSFISETIWRKQRADTVTTVNELPVS</sequence>
<proteinExistence type="predicted"/>
<dbReference type="InterPro" id="IPR029039">
    <property type="entry name" value="Flavoprotein-like_sf"/>
</dbReference>
<name>A0ABX0J2P3_9BACL</name>
<organism evidence="5 6">
    <name type="scientific">Paenibacillus agricola</name>
    <dbReference type="NCBI Taxonomy" id="2716264"/>
    <lineage>
        <taxon>Bacteria</taxon>
        <taxon>Bacillati</taxon>
        <taxon>Bacillota</taxon>
        <taxon>Bacilli</taxon>
        <taxon>Bacillales</taxon>
        <taxon>Paenibacillaceae</taxon>
        <taxon>Paenibacillus</taxon>
    </lineage>
</organism>
<keyword evidence="3 5" id="KW-0560">Oxidoreductase</keyword>
<evidence type="ECO:0000256" key="2">
    <source>
        <dbReference type="ARBA" id="ARBA00022643"/>
    </source>
</evidence>
<dbReference type="EC" id="1.5.1.38" evidence="5"/>
<dbReference type="NCBIfam" id="TIGR03567">
    <property type="entry name" value="FMN_reduc_SsuE"/>
    <property type="match status" value="1"/>
</dbReference>
<keyword evidence="1" id="KW-0285">Flavoprotein</keyword>
<dbReference type="InterPro" id="IPR051814">
    <property type="entry name" value="NAD(P)H-dep_FMN_reductase"/>
</dbReference>
<dbReference type="RefSeq" id="WP_166149884.1">
    <property type="nucleotide sequence ID" value="NZ_JAAOIW010000004.1"/>
</dbReference>
<evidence type="ECO:0000256" key="1">
    <source>
        <dbReference type="ARBA" id="ARBA00022630"/>
    </source>
</evidence>
<evidence type="ECO:0000313" key="6">
    <source>
        <dbReference type="Proteomes" id="UP001165962"/>
    </source>
</evidence>
<evidence type="ECO:0000259" key="4">
    <source>
        <dbReference type="Pfam" id="PF03358"/>
    </source>
</evidence>
<accession>A0ABX0J2P3</accession>
<dbReference type="SUPFAM" id="SSF52218">
    <property type="entry name" value="Flavoproteins"/>
    <property type="match status" value="1"/>
</dbReference>